<dbReference type="EMBL" id="QUSY01002866">
    <property type="protein sequence ID" value="RHY19629.1"/>
    <property type="molecule type" value="Genomic_DNA"/>
</dbReference>
<sequence length="261" mass="28358">MGLSTNPHHLLASVTSCIGAAAPHREKYVVCVKVEHKLPATLWYTYKCHSDFVEMFQAVVDATAKMSCAQECSIRCAVASLSPLLDARNTDKLENLNKFLLKIVDMVHPTSDHADACLLRPRVDAVLKAFLEWRDDAAGRVGLKRQLSLPSLLLTHNQQQPDCLVVNGSKFGGSHSYPVKVTKLDTTNSSASVLPASSPPLAVLRKFCVLEASSTATPSISPSTSTTCSSQMFQQSNVFSGDAMPSTGRRRVFTEVNFDGM</sequence>
<keyword evidence="2" id="KW-1185">Reference proteome</keyword>
<evidence type="ECO:0000313" key="1">
    <source>
        <dbReference type="EMBL" id="RHY19629.1"/>
    </source>
</evidence>
<dbReference type="AlphaFoldDB" id="A0A418AG46"/>
<dbReference type="Proteomes" id="UP000285060">
    <property type="component" value="Unassembled WGS sequence"/>
</dbReference>
<name>A0A418AG46_9STRA</name>
<gene>
    <name evidence="1" type="ORF">DYB32_010199</name>
</gene>
<accession>A0A418AG46</accession>
<proteinExistence type="predicted"/>
<comment type="caution">
    <text evidence="1">The sequence shown here is derived from an EMBL/GenBank/DDBJ whole genome shotgun (WGS) entry which is preliminary data.</text>
</comment>
<reference evidence="1 2" key="1">
    <citation type="submission" date="2018-08" db="EMBL/GenBank/DDBJ databases">
        <title>Aphanomyces genome sequencing and annotation.</title>
        <authorList>
            <person name="Minardi D."/>
            <person name="Oidtmann B."/>
            <person name="Van Der Giezen M."/>
            <person name="Studholme D.J."/>
        </authorList>
    </citation>
    <scope>NUCLEOTIDE SEQUENCE [LARGE SCALE GENOMIC DNA]</scope>
    <source>
        <strain evidence="1 2">NJM0002</strain>
    </source>
</reference>
<evidence type="ECO:0008006" key="3">
    <source>
        <dbReference type="Google" id="ProtNLM"/>
    </source>
</evidence>
<protein>
    <recommendedName>
        <fullName evidence="3">PX domain-containing protein</fullName>
    </recommendedName>
</protein>
<evidence type="ECO:0000313" key="2">
    <source>
        <dbReference type="Proteomes" id="UP000285060"/>
    </source>
</evidence>
<organism evidence="1 2">
    <name type="scientific">Aphanomyces invadans</name>
    <dbReference type="NCBI Taxonomy" id="157072"/>
    <lineage>
        <taxon>Eukaryota</taxon>
        <taxon>Sar</taxon>
        <taxon>Stramenopiles</taxon>
        <taxon>Oomycota</taxon>
        <taxon>Saprolegniomycetes</taxon>
        <taxon>Saprolegniales</taxon>
        <taxon>Verrucalvaceae</taxon>
        <taxon>Aphanomyces</taxon>
    </lineage>
</organism>